<dbReference type="Proteomes" id="UP000438429">
    <property type="component" value="Unassembled WGS sequence"/>
</dbReference>
<accession>A0A6A4SHA2</accession>
<evidence type="ECO:0000313" key="2">
    <source>
        <dbReference type="EMBL" id="KAF0031260.1"/>
    </source>
</evidence>
<dbReference type="EMBL" id="VEVO01000014">
    <property type="protein sequence ID" value="KAF0031260.1"/>
    <property type="molecule type" value="Genomic_DNA"/>
</dbReference>
<name>A0A6A4SHA2_SCOMX</name>
<feature type="compositionally biased region" description="Acidic residues" evidence="1">
    <location>
        <begin position="1"/>
        <end position="10"/>
    </location>
</feature>
<sequence>MQSDNGDECDSVAVCVLDRGGGGRGRGDEEGEEEDHRRRQTGGEEEADLTGRAEETTGLIECWVVMETASEEVVAHHLDELGHLRPGGTERNERGKNNLFTLTLKPQLVASSGLSLYYTHNNKWQKIY</sequence>
<proteinExistence type="predicted"/>
<evidence type="ECO:0000313" key="3">
    <source>
        <dbReference type="Proteomes" id="UP000438429"/>
    </source>
</evidence>
<organism evidence="2 3">
    <name type="scientific">Scophthalmus maximus</name>
    <name type="common">Turbot</name>
    <name type="synonym">Psetta maxima</name>
    <dbReference type="NCBI Taxonomy" id="52904"/>
    <lineage>
        <taxon>Eukaryota</taxon>
        <taxon>Metazoa</taxon>
        <taxon>Chordata</taxon>
        <taxon>Craniata</taxon>
        <taxon>Vertebrata</taxon>
        <taxon>Euteleostomi</taxon>
        <taxon>Actinopterygii</taxon>
        <taxon>Neopterygii</taxon>
        <taxon>Teleostei</taxon>
        <taxon>Neoteleostei</taxon>
        <taxon>Acanthomorphata</taxon>
        <taxon>Carangaria</taxon>
        <taxon>Pleuronectiformes</taxon>
        <taxon>Pleuronectoidei</taxon>
        <taxon>Scophthalmidae</taxon>
        <taxon>Scophthalmus</taxon>
    </lineage>
</organism>
<reference evidence="2 3" key="1">
    <citation type="submission" date="2019-06" db="EMBL/GenBank/DDBJ databases">
        <title>Draft genomes of female and male turbot (Scophthalmus maximus).</title>
        <authorList>
            <person name="Xu H."/>
            <person name="Xu X.-W."/>
            <person name="Shao C."/>
            <person name="Chen S."/>
        </authorList>
    </citation>
    <scope>NUCLEOTIDE SEQUENCE [LARGE SCALE GENOMIC DNA]</scope>
    <source>
        <strain evidence="2">Ysfricsl-2016a</strain>
        <tissue evidence="2">Blood</tissue>
    </source>
</reference>
<dbReference type="AlphaFoldDB" id="A0A6A4SHA2"/>
<protein>
    <submittedName>
        <fullName evidence="2">Uncharacterized protein</fullName>
    </submittedName>
</protein>
<gene>
    <name evidence="2" type="ORF">F2P81_015815</name>
</gene>
<feature type="region of interest" description="Disordered" evidence="1">
    <location>
        <begin position="1"/>
        <end position="52"/>
    </location>
</feature>
<comment type="caution">
    <text evidence="2">The sequence shown here is derived from an EMBL/GenBank/DDBJ whole genome shotgun (WGS) entry which is preliminary data.</text>
</comment>
<evidence type="ECO:0000256" key="1">
    <source>
        <dbReference type="SAM" id="MobiDB-lite"/>
    </source>
</evidence>